<feature type="transmembrane region" description="Helical" evidence="1">
    <location>
        <begin position="7"/>
        <end position="25"/>
    </location>
</feature>
<dbReference type="SMART" id="SM00450">
    <property type="entry name" value="RHOD"/>
    <property type="match status" value="1"/>
</dbReference>
<accession>A0ABU6DHU2</accession>
<dbReference type="EMBL" id="JAROBY010000041">
    <property type="protein sequence ID" value="MEB4796882.1"/>
    <property type="molecule type" value="Genomic_DNA"/>
</dbReference>
<dbReference type="CDD" id="cd00158">
    <property type="entry name" value="RHOD"/>
    <property type="match status" value="1"/>
</dbReference>
<dbReference type="SUPFAM" id="SSF52821">
    <property type="entry name" value="Rhodanese/Cell cycle control phosphatase"/>
    <property type="match status" value="1"/>
</dbReference>
<evidence type="ECO:0000313" key="3">
    <source>
        <dbReference type="EMBL" id="MEB4796882.1"/>
    </source>
</evidence>
<keyword evidence="1" id="KW-0472">Membrane</keyword>
<organism evidence="3 4">
    <name type="scientific">Paenibacillus chondroitinus</name>
    <dbReference type="NCBI Taxonomy" id="59842"/>
    <lineage>
        <taxon>Bacteria</taxon>
        <taxon>Bacillati</taxon>
        <taxon>Bacillota</taxon>
        <taxon>Bacilli</taxon>
        <taxon>Bacillales</taxon>
        <taxon>Paenibacillaceae</taxon>
        <taxon>Paenibacillus</taxon>
    </lineage>
</organism>
<reference evidence="3 4" key="1">
    <citation type="submission" date="2023-03" db="EMBL/GenBank/DDBJ databases">
        <title>Bacillus Genome Sequencing.</title>
        <authorList>
            <person name="Dunlap C."/>
        </authorList>
    </citation>
    <scope>NUCLEOTIDE SEQUENCE [LARGE SCALE GENOMIC DNA]</scope>
    <source>
        <strain evidence="3 4">NRS-1351</strain>
    </source>
</reference>
<dbReference type="RefSeq" id="WP_127455192.1">
    <property type="nucleotide sequence ID" value="NZ_JAROBY010000041.1"/>
</dbReference>
<evidence type="ECO:0000313" key="4">
    <source>
        <dbReference type="Proteomes" id="UP001355653"/>
    </source>
</evidence>
<name>A0ABU6DHU2_9BACL</name>
<proteinExistence type="predicted"/>
<keyword evidence="1" id="KW-1133">Transmembrane helix</keyword>
<dbReference type="PROSITE" id="PS50206">
    <property type="entry name" value="RHODANESE_3"/>
    <property type="match status" value="1"/>
</dbReference>
<comment type="caution">
    <text evidence="3">The sequence shown here is derived from an EMBL/GenBank/DDBJ whole genome shotgun (WGS) entry which is preliminary data.</text>
</comment>
<gene>
    <name evidence="3" type="ORF">P5G65_23555</name>
</gene>
<protein>
    <submittedName>
        <fullName evidence="3">Rhodanese-like domain-containing protein</fullName>
    </submittedName>
</protein>
<evidence type="ECO:0000259" key="2">
    <source>
        <dbReference type="PROSITE" id="PS50206"/>
    </source>
</evidence>
<dbReference type="Gene3D" id="3.40.250.10">
    <property type="entry name" value="Rhodanese-like domain"/>
    <property type="match status" value="1"/>
</dbReference>
<keyword evidence="1" id="KW-0812">Transmembrane</keyword>
<sequence>MLLKFKPFVITLLAALLGIILYNIYNGWDQSQGQPPTLQLVDTNQLTLMMVKNDDLTIVDLREPELFEESRIPGAINIPFTDIQARYKELSKSRKIVFVCHTGRMGKESGNLLLQNGYMRVYNLDGGIAKWSGKLARSQ</sequence>
<dbReference type="PANTHER" id="PTHR43031:SF1">
    <property type="entry name" value="PYRIDINE NUCLEOTIDE-DISULPHIDE OXIDOREDUCTASE"/>
    <property type="match status" value="1"/>
</dbReference>
<dbReference type="InterPro" id="IPR050229">
    <property type="entry name" value="GlpE_sulfurtransferase"/>
</dbReference>
<dbReference type="InterPro" id="IPR036873">
    <property type="entry name" value="Rhodanese-like_dom_sf"/>
</dbReference>
<dbReference type="Proteomes" id="UP001355653">
    <property type="component" value="Unassembled WGS sequence"/>
</dbReference>
<dbReference type="InterPro" id="IPR001763">
    <property type="entry name" value="Rhodanese-like_dom"/>
</dbReference>
<keyword evidence="4" id="KW-1185">Reference proteome</keyword>
<evidence type="ECO:0000256" key="1">
    <source>
        <dbReference type="SAM" id="Phobius"/>
    </source>
</evidence>
<dbReference type="PANTHER" id="PTHR43031">
    <property type="entry name" value="FAD-DEPENDENT OXIDOREDUCTASE"/>
    <property type="match status" value="1"/>
</dbReference>
<feature type="domain" description="Rhodanese" evidence="2">
    <location>
        <begin position="52"/>
        <end position="136"/>
    </location>
</feature>
<dbReference type="Pfam" id="PF00581">
    <property type="entry name" value="Rhodanese"/>
    <property type="match status" value="1"/>
</dbReference>